<evidence type="ECO:0000256" key="4">
    <source>
        <dbReference type="ARBA" id="ARBA00022771"/>
    </source>
</evidence>
<evidence type="ECO:0000259" key="9">
    <source>
        <dbReference type="SMART" id="SM01328"/>
    </source>
</evidence>
<keyword evidence="3" id="KW-0479">Metal-binding</keyword>
<name>A0A815GLC4_9BILA</name>
<evidence type="ECO:0000256" key="3">
    <source>
        <dbReference type="ARBA" id="ARBA00022723"/>
    </source>
</evidence>
<accession>A0A815GLC4</accession>
<dbReference type="GO" id="GO:0016020">
    <property type="term" value="C:membrane"/>
    <property type="evidence" value="ECO:0007669"/>
    <property type="project" value="UniProtKB-SubCell"/>
</dbReference>
<dbReference type="EMBL" id="CAJOAY010000242">
    <property type="protein sequence ID" value="CAF3600012.1"/>
    <property type="molecule type" value="Genomic_DNA"/>
</dbReference>
<dbReference type="SMART" id="SM01328">
    <property type="entry name" value="zf-3CxxC"/>
    <property type="match status" value="1"/>
</dbReference>
<gene>
    <name evidence="11" type="ORF">OKA104_LOCUS6564</name>
    <name evidence="10" type="ORF">VCS650_LOCUS33176</name>
</gene>
<evidence type="ECO:0000256" key="1">
    <source>
        <dbReference type="ARBA" id="ARBA00004167"/>
    </source>
</evidence>
<feature type="transmembrane region" description="Helical" evidence="8">
    <location>
        <begin position="455"/>
        <end position="480"/>
    </location>
</feature>
<dbReference type="GO" id="GO:0031849">
    <property type="term" value="F:olfactory receptor binding"/>
    <property type="evidence" value="ECO:0007669"/>
    <property type="project" value="TreeGrafter"/>
</dbReference>
<proteinExistence type="predicted"/>
<dbReference type="GO" id="GO:0008270">
    <property type="term" value="F:zinc ion binding"/>
    <property type="evidence" value="ECO:0007669"/>
    <property type="project" value="UniProtKB-KW"/>
</dbReference>
<dbReference type="EMBL" id="CAJNON010000633">
    <property type="protein sequence ID" value="CAF1340114.1"/>
    <property type="molecule type" value="Genomic_DNA"/>
</dbReference>
<dbReference type="Proteomes" id="UP000663891">
    <property type="component" value="Unassembled WGS sequence"/>
</dbReference>
<evidence type="ECO:0000313" key="12">
    <source>
        <dbReference type="Proteomes" id="UP000663891"/>
    </source>
</evidence>
<evidence type="ECO:0000256" key="2">
    <source>
        <dbReference type="ARBA" id="ARBA00022692"/>
    </source>
</evidence>
<dbReference type="AlphaFoldDB" id="A0A815GLC4"/>
<reference evidence="10" key="1">
    <citation type="submission" date="2021-02" db="EMBL/GenBank/DDBJ databases">
        <authorList>
            <person name="Nowell W R."/>
        </authorList>
    </citation>
    <scope>NUCLEOTIDE SEQUENCE</scope>
</reference>
<dbReference type="PANTHER" id="PTHR14402:SF10">
    <property type="entry name" value="3CXXC-TYPE DOMAIN-CONTAINING PROTEIN"/>
    <property type="match status" value="1"/>
</dbReference>
<sequence length="514" mass="59571">MTSFHIFQHIFNSSFEFYGLSEWLLEIMPDNVNLTRTNIKQSNNGWIFRRHNAHSKFICMSCTESTSQLFRQKKKINSWSSAFTTILFRARLDKSLSGQNIGRIQMKIFEQGCQTCNMFSTGFLDEKEIKKTFYRLYLWILKVFYNVKLIDDEFEEICNQPQRLNRGQIISHDSSRCDGCKVGWCQYLYKTKNMTKLKKHVIIQNNVNYTDTNDCELMDWEGGKSYAKCLICNITKRMTVWNETLANGNCLPISNLHCIQIYFNTTKSYKNFVSQYIRIINGLFDKENLTNPFTQNMLFIHIQYGGIKEFSFSTVQVVHDVINRSYSRLQFALLNRKDNVSLEINPDIQNMTLLSLQINIFCVSKGLYQYNYIFHQYNLEPLRESLKCEIPVPFSPIIPTTALTTNVIKETTTEVLTTILPTTTIATNVIKETTTKVLITTLVYKTSTKKSEENIILIVSLVSGGSLLPCLLLTFCIYMLCKRSNQQIDIDRKRRGSILSNENISISSDSSSIF</sequence>
<protein>
    <recommendedName>
        <fullName evidence="9">3CxxC-type domain-containing protein</fullName>
    </recommendedName>
</protein>
<evidence type="ECO:0000313" key="11">
    <source>
        <dbReference type="EMBL" id="CAF3600012.1"/>
    </source>
</evidence>
<dbReference type="Pfam" id="PF13695">
    <property type="entry name" value="Zn_ribbon_3CxxC"/>
    <property type="match status" value="1"/>
</dbReference>
<keyword evidence="6 8" id="KW-1133">Transmembrane helix</keyword>
<evidence type="ECO:0000256" key="7">
    <source>
        <dbReference type="ARBA" id="ARBA00023136"/>
    </source>
</evidence>
<dbReference type="GO" id="GO:0006612">
    <property type="term" value="P:protein targeting to membrane"/>
    <property type="evidence" value="ECO:0007669"/>
    <property type="project" value="TreeGrafter"/>
</dbReference>
<comment type="subcellular location">
    <subcellularLocation>
        <location evidence="1">Membrane</location>
        <topology evidence="1">Single-pass membrane protein</topology>
    </subcellularLocation>
</comment>
<keyword evidence="7 8" id="KW-0472">Membrane</keyword>
<evidence type="ECO:0000256" key="5">
    <source>
        <dbReference type="ARBA" id="ARBA00022833"/>
    </source>
</evidence>
<comment type="caution">
    <text evidence="10">The sequence shown here is derived from an EMBL/GenBank/DDBJ whole genome shotgun (WGS) entry which is preliminary data.</text>
</comment>
<evidence type="ECO:0000313" key="10">
    <source>
        <dbReference type="EMBL" id="CAF1340114.1"/>
    </source>
</evidence>
<evidence type="ECO:0000256" key="8">
    <source>
        <dbReference type="SAM" id="Phobius"/>
    </source>
</evidence>
<dbReference type="GO" id="GO:0051205">
    <property type="term" value="P:protein insertion into membrane"/>
    <property type="evidence" value="ECO:0007669"/>
    <property type="project" value="TreeGrafter"/>
</dbReference>
<evidence type="ECO:0000256" key="6">
    <source>
        <dbReference type="ARBA" id="ARBA00022989"/>
    </source>
</evidence>
<keyword evidence="2 8" id="KW-0812">Transmembrane</keyword>
<organism evidence="10 12">
    <name type="scientific">Adineta steineri</name>
    <dbReference type="NCBI Taxonomy" id="433720"/>
    <lineage>
        <taxon>Eukaryota</taxon>
        <taxon>Metazoa</taxon>
        <taxon>Spiralia</taxon>
        <taxon>Gnathifera</taxon>
        <taxon>Rotifera</taxon>
        <taxon>Eurotatoria</taxon>
        <taxon>Bdelloidea</taxon>
        <taxon>Adinetida</taxon>
        <taxon>Adinetidae</taxon>
        <taxon>Adineta</taxon>
    </lineage>
</organism>
<dbReference type="PANTHER" id="PTHR14402">
    <property type="entry name" value="RECEPTOR TRANSPORTING PROTEIN"/>
    <property type="match status" value="1"/>
</dbReference>
<keyword evidence="4" id="KW-0863">Zinc-finger</keyword>
<dbReference type="InterPro" id="IPR027377">
    <property type="entry name" value="ZAR1/RTP1-5-like_Znf-3CxxC"/>
</dbReference>
<dbReference type="Proteomes" id="UP000663881">
    <property type="component" value="Unassembled WGS sequence"/>
</dbReference>
<feature type="domain" description="3CxxC-type" evidence="9">
    <location>
        <begin position="52"/>
        <end position="183"/>
    </location>
</feature>
<dbReference type="InterPro" id="IPR026096">
    <property type="entry name" value="R-trans_p"/>
</dbReference>
<dbReference type="OrthoDB" id="8121437at2759"/>
<keyword evidence="5" id="KW-0862">Zinc</keyword>